<keyword evidence="2" id="KW-0732">Signal</keyword>
<accession>A0A673XGS1</accession>
<reference evidence="3" key="1">
    <citation type="submission" date="2021-04" db="EMBL/GenBank/DDBJ databases">
        <authorList>
            <consortium name="Wellcome Sanger Institute Data Sharing"/>
        </authorList>
    </citation>
    <scope>NUCLEOTIDE SEQUENCE [LARGE SCALE GENOMIC DNA]</scope>
</reference>
<dbReference type="Ensembl" id="ENSSTUT00000021165.1">
    <property type="protein sequence ID" value="ENSSTUP00000020142.1"/>
    <property type="gene ID" value="ENSSTUG00000008950.1"/>
</dbReference>
<evidence type="ECO:0000256" key="1">
    <source>
        <dbReference type="SAM" id="MobiDB-lite"/>
    </source>
</evidence>
<dbReference type="Pfam" id="PF01391">
    <property type="entry name" value="Collagen"/>
    <property type="match status" value="1"/>
</dbReference>
<dbReference type="OMA" id="PAETNTH"/>
<evidence type="ECO:0000313" key="4">
    <source>
        <dbReference type="Proteomes" id="UP000472277"/>
    </source>
</evidence>
<feature type="chain" id="PRO_5025594836" evidence="2">
    <location>
        <begin position="24"/>
        <end position="131"/>
    </location>
</feature>
<dbReference type="InParanoid" id="A0A673XGS1"/>
<protein>
    <submittedName>
        <fullName evidence="3">Uncharacterized protein</fullName>
    </submittedName>
</protein>
<dbReference type="InterPro" id="IPR008160">
    <property type="entry name" value="Collagen"/>
</dbReference>
<reference evidence="3" key="2">
    <citation type="submission" date="2025-08" db="UniProtKB">
        <authorList>
            <consortium name="Ensembl"/>
        </authorList>
    </citation>
    <scope>IDENTIFICATION</scope>
</reference>
<dbReference type="Proteomes" id="UP000472277">
    <property type="component" value="Chromosome 1"/>
</dbReference>
<organism evidence="3 4">
    <name type="scientific">Salmo trutta</name>
    <name type="common">Brown trout</name>
    <dbReference type="NCBI Taxonomy" id="8032"/>
    <lineage>
        <taxon>Eukaryota</taxon>
        <taxon>Metazoa</taxon>
        <taxon>Chordata</taxon>
        <taxon>Craniata</taxon>
        <taxon>Vertebrata</taxon>
        <taxon>Euteleostomi</taxon>
        <taxon>Actinopterygii</taxon>
        <taxon>Neopterygii</taxon>
        <taxon>Teleostei</taxon>
        <taxon>Protacanthopterygii</taxon>
        <taxon>Salmoniformes</taxon>
        <taxon>Salmonidae</taxon>
        <taxon>Salmoninae</taxon>
        <taxon>Salmo</taxon>
    </lineage>
</organism>
<feature type="compositionally biased region" description="Gly residues" evidence="1">
    <location>
        <begin position="39"/>
        <end position="48"/>
    </location>
</feature>
<sequence length="131" mass="14136">MSLPVALCAHILILRIMCSPGLPGPRGERGYSGLPGSMGPQGGEGSQGKPGKKGPLGPPAETNTHFDLHQVIQKLWKGCEVSINAIDSGSVLLFHLYICYFIPGRIGEEGMFMYLFINNVNMKALCDYSLI</sequence>
<evidence type="ECO:0000256" key="2">
    <source>
        <dbReference type="SAM" id="SignalP"/>
    </source>
</evidence>
<reference evidence="3" key="3">
    <citation type="submission" date="2025-09" db="UniProtKB">
        <authorList>
            <consortium name="Ensembl"/>
        </authorList>
    </citation>
    <scope>IDENTIFICATION</scope>
</reference>
<proteinExistence type="predicted"/>
<keyword evidence="4" id="KW-1185">Reference proteome</keyword>
<feature type="signal peptide" evidence="2">
    <location>
        <begin position="1"/>
        <end position="23"/>
    </location>
</feature>
<name>A0A673XGS1_SALTR</name>
<dbReference type="GeneTree" id="ENSGT01060000253605"/>
<dbReference type="AlphaFoldDB" id="A0A673XGS1"/>
<evidence type="ECO:0000313" key="3">
    <source>
        <dbReference type="Ensembl" id="ENSSTUP00000020142.1"/>
    </source>
</evidence>
<feature type="region of interest" description="Disordered" evidence="1">
    <location>
        <begin position="29"/>
        <end position="60"/>
    </location>
</feature>